<keyword evidence="4" id="KW-0812">Transmembrane</keyword>
<dbReference type="EMBL" id="GBYB01006340">
    <property type="protein sequence ID" value="JAG76107.1"/>
    <property type="molecule type" value="Transcribed_RNA"/>
</dbReference>
<sequence length="496" mass="55940">MRQLVMINLLVIAALIGISSASTLSAPPQSALVVAFENAYELSLLANTLTDQGIDATMIVASDAGDMYENLVEVEVIKLNVTSRDHDNLEKRALNACEALLGDQKILKRIGEIQPTFTIFPAIRHDACLIPWARFISSNPVVWALGINEEHYAVQKTKMGIPIFTEGIYERFWANVNTQRVIAHVESNFVNPAMKIATKYVSNVDDTLDELYSNVELFLWGGDPILRTDFASLTQRFVEIGCHHCRGVQPLPSELQKELVEFRLGTIVVSLENSYTELIKNMAKRLPQGRQGQAVAWKSKNVRFTGGKPENLFVHSSVDRQDLIGYPRARVFLSHCDDTELLESGFHGTPIICFPRNPHERRNAQRAAELGFSISLNDDYSLDKVVKTIVEIHESALYRENARSVSLAIRDRPMPASDRTIFWLRYVARNEKSSIEFSPVDRKTPVKTFAEDIQLYIGILLGTICGVLFASTTALTWYYQNRESKSIRSKGRKYNR</sequence>
<feature type="chain" id="PRO_5007394294" evidence="5">
    <location>
        <begin position="22"/>
        <end position="496"/>
    </location>
</feature>
<evidence type="ECO:0000313" key="7">
    <source>
        <dbReference type="EMBL" id="JAG76108.1"/>
    </source>
</evidence>
<dbReference type="InterPro" id="IPR050271">
    <property type="entry name" value="UDP-glycosyltransferase"/>
</dbReference>
<dbReference type="SUPFAM" id="SSF53756">
    <property type="entry name" value="UDP-Glycosyltransferase/glycogen phosphorylase"/>
    <property type="match status" value="1"/>
</dbReference>
<keyword evidence="2" id="KW-0328">Glycosyltransferase</keyword>
<organism evidence="8">
    <name type="scientific">Fopius arisanus</name>
    <dbReference type="NCBI Taxonomy" id="64838"/>
    <lineage>
        <taxon>Eukaryota</taxon>
        <taxon>Metazoa</taxon>
        <taxon>Ecdysozoa</taxon>
        <taxon>Arthropoda</taxon>
        <taxon>Hexapoda</taxon>
        <taxon>Insecta</taxon>
        <taxon>Pterygota</taxon>
        <taxon>Neoptera</taxon>
        <taxon>Endopterygota</taxon>
        <taxon>Hymenoptera</taxon>
        <taxon>Apocrita</taxon>
        <taxon>Ichneumonoidea</taxon>
        <taxon>Braconidae</taxon>
        <taxon>Opiinae</taxon>
        <taxon>Fopius</taxon>
    </lineage>
</organism>
<evidence type="ECO:0000256" key="2">
    <source>
        <dbReference type="ARBA" id="ARBA00022676"/>
    </source>
</evidence>
<protein>
    <submittedName>
        <fullName evidence="6">UGT1A7_0 protein</fullName>
    </submittedName>
    <submittedName>
        <fullName evidence="7">UGT1A7_1 protein</fullName>
    </submittedName>
    <submittedName>
        <fullName evidence="8">UGT1A7_2 protein</fullName>
    </submittedName>
</protein>
<evidence type="ECO:0000256" key="1">
    <source>
        <dbReference type="ARBA" id="ARBA00009995"/>
    </source>
</evidence>
<accession>A0A0C9PZS9</accession>
<evidence type="ECO:0000256" key="5">
    <source>
        <dbReference type="SAM" id="SignalP"/>
    </source>
</evidence>
<evidence type="ECO:0000256" key="3">
    <source>
        <dbReference type="ARBA" id="ARBA00022679"/>
    </source>
</evidence>
<dbReference type="PANTHER" id="PTHR48043">
    <property type="entry name" value="EG:EG0003.4 PROTEIN-RELATED"/>
    <property type="match status" value="1"/>
</dbReference>
<dbReference type="AlphaFoldDB" id="A0A0C9PZS9"/>
<keyword evidence="4" id="KW-0472">Membrane</keyword>
<keyword evidence="3" id="KW-0808">Transferase</keyword>
<keyword evidence="5" id="KW-0732">Signal</keyword>
<dbReference type="Gene3D" id="3.40.50.2000">
    <property type="entry name" value="Glycogen Phosphorylase B"/>
    <property type="match status" value="1"/>
</dbReference>
<dbReference type="EMBL" id="GBYB01007063">
    <property type="protein sequence ID" value="JAG76830.1"/>
    <property type="molecule type" value="Transcribed_RNA"/>
</dbReference>
<comment type="similarity">
    <text evidence="1">Belongs to the UDP-glycosyltransferase family.</text>
</comment>
<proteinExistence type="inferred from homology"/>
<dbReference type="PANTHER" id="PTHR48043:SF145">
    <property type="entry name" value="FI06409P-RELATED"/>
    <property type="match status" value="1"/>
</dbReference>
<evidence type="ECO:0000313" key="6">
    <source>
        <dbReference type="EMBL" id="JAG76107.1"/>
    </source>
</evidence>
<dbReference type="Pfam" id="PF00201">
    <property type="entry name" value="UDPGT"/>
    <property type="match status" value="1"/>
</dbReference>
<dbReference type="InterPro" id="IPR002213">
    <property type="entry name" value="UDP_glucos_trans"/>
</dbReference>
<keyword evidence="4" id="KW-1133">Transmembrane helix</keyword>
<name>A0A0C9PZS9_9HYME</name>
<evidence type="ECO:0000256" key="4">
    <source>
        <dbReference type="SAM" id="Phobius"/>
    </source>
</evidence>
<gene>
    <name evidence="8" type="primary">UGT1A7_2</name>
    <name evidence="6" type="synonym">UGT1A7_0</name>
    <name evidence="7" type="synonym">UGT1A7_1</name>
    <name evidence="8" type="ORF">g.28935</name>
    <name evidence="7" type="ORF">g.28939</name>
    <name evidence="6" type="ORF">g.28943</name>
</gene>
<dbReference type="GO" id="GO:0008194">
    <property type="term" value="F:UDP-glycosyltransferase activity"/>
    <property type="evidence" value="ECO:0007669"/>
    <property type="project" value="InterPro"/>
</dbReference>
<feature type="transmembrane region" description="Helical" evidence="4">
    <location>
        <begin position="455"/>
        <end position="479"/>
    </location>
</feature>
<feature type="signal peptide" evidence="5">
    <location>
        <begin position="1"/>
        <end position="21"/>
    </location>
</feature>
<evidence type="ECO:0000313" key="8">
    <source>
        <dbReference type="EMBL" id="JAG76830.1"/>
    </source>
</evidence>
<dbReference type="EMBL" id="GBYB01006341">
    <property type="protein sequence ID" value="JAG76108.1"/>
    <property type="molecule type" value="Transcribed_RNA"/>
</dbReference>
<reference evidence="8" key="1">
    <citation type="submission" date="2015-01" db="EMBL/GenBank/DDBJ databases">
        <title>Transcriptome Assembly of Fopius arisanus.</title>
        <authorList>
            <person name="Geib S."/>
        </authorList>
    </citation>
    <scope>NUCLEOTIDE SEQUENCE</scope>
</reference>